<evidence type="ECO:0000313" key="39">
    <source>
        <dbReference type="Proteomes" id="UP000293319"/>
    </source>
</evidence>
<dbReference type="Proteomes" id="UP000293441">
    <property type="component" value="Unassembled WGS sequence"/>
</dbReference>
<evidence type="ECO:0000313" key="29">
    <source>
        <dbReference type="Proteomes" id="UP000291881"/>
    </source>
</evidence>
<evidence type="ECO:0000313" key="37">
    <source>
        <dbReference type="Proteomes" id="UP000292932"/>
    </source>
</evidence>
<dbReference type="EMBL" id="SHTU01000029">
    <property type="protein sequence ID" value="TCF94166.1"/>
    <property type="molecule type" value="Genomic_DNA"/>
</dbReference>
<evidence type="ECO:0000313" key="19">
    <source>
        <dbReference type="EMBL" id="TCF68048.1"/>
    </source>
</evidence>
<dbReference type="EMBL" id="SHTC01000026">
    <property type="protein sequence ID" value="TCF56740.1"/>
    <property type="molecule type" value="Genomic_DNA"/>
</dbReference>
<accession>A0A087AV66</accession>
<dbReference type="RefSeq" id="WP_007053005.1">
    <property type="nucleotide sequence ID" value="NZ_AP022379.1"/>
</dbReference>
<evidence type="ECO:0000313" key="16">
    <source>
        <dbReference type="EMBL" id="TCF43522.1"/>
    </source>
</evidence>
<reference evidence="2" key="6">
    <citation type="journal article" date="2021" name="Appl. Environ. Microbiol.">
        <title>Novel 3-O-alpha-d-Galactosyl-alpha-l-Arabinofuranosidase for the Assimilation of Gum Arabic Arabinogalactan Protein in Bifidobacterium longum subsp. longum.</title>
        <authorList>
            <person name="Sasaki Y."/>
            <person name="Horigome A."/>
            <person name="Odamaki T."/>
            <person name="Xiao J.Z."/>
            <person name="Ishiwata A."/>
            <person name="Ito Y."/>
            <person name="Kitahara K."/>
            <person name="Fujita K."/>
        </authorList>
    </citation>
    <scope>NUCLEOTIDE SEQUENCE</scope>
    <source>
        <strain evidence="2">MCC00316</strain>
    </source>
</reference>
<dbReference type="EMBL" id="SHTN01000036">
    <property type="protein sequence ID" value="TCF80482.1"/>
    <property type="molecule type" value="Genomic_DNA"/>
</dbReference>
<evidence type="ECO:0000313" key="28">
    <source>
        <dbReference type="Proteomes" id="UP000291814"/>
    </source>
</evidence>
<gene>
    <name evidence="3" type="ORF">BL5915_00935</name>
    <name evidence="23" type="ORF">FCO76_02455</name>
    <name evidence="2" type="ORF">MCC00316_10250</name>
    <name evidence="4" type="ORF">MCC10002_2035</name>
    <name evidence="5" type="ORF">MCC10004_1687</name>
    <name evidence="6" type="ORF">MCC10008_1768</name>
    <name evidence="7" type="ORF">MCC10009_1797</name>
    <name evidence="8" type="ORF">MCC10015_1875</name>
    <name evidence="9" type="ORF">MCC10043_1914</name>
    <name evidence="10" type="ORF">MCC10044_1813</name>
    <name evidence="11" type="ORF">MCC10070_1687</name>
    <name evidence="12" type="ORF">MCC10076_1955</name>
    <name evidence="13" type="ORF">MCC10083_1782</name>
    <name evidence="14" type="ORF">MCC10096_1970</name>
    <name evidence="15" type="ORF">MCC10100_1638</name>
    <name evidence="16" type="ORF">MCC10102_1733</name>
    <name evidence="17" type="ORF">MCC10113_1739</name>
    <name evidence="18" type="ORF">MCC10116_2015</name>
    <name evidence="19" type="ORF">MCC10118_1699</name>
    <name evidence="20" type="ORF">MCC10119_1745</name>
    <name evidence="22" type="ORF">MCC10120_1852</name>
    <name evidence="21" type="ORF">MCC10126_1848</name>
    <name evidence="24" type="ORF">PWA56_09375</name>
</gene>
<evidence type="ECO:0000313" key="41">
    <source>
        <dbReference type="Proteomes" id="UP000293475"/>
    </source>
</evidence>
<evidence type="ECO:0000313" key="45">
    <source>
        <dbReference type="Proteomes" id="UP001221506"/>
    </source>
</evidence>
<dbReference type="AlphaFoldDB" id="A0A087AV66"/>
<dbReference type="Proteomes" id="UP000294241">
    <property type="component" value="Unassembled WGS sequence"/>
</dbReference>
<evidence type="ECO:0000313" key="40">
    <source>
        <dbReference type="Proteomes" id="UP000293441"/>
    </source>
</evidence>
<evidence type="ECO:0000256" key="1">
    <source>
        <dbReference type="SAM" id="MobiDB-lite"/>
    </source>
</evidence>
<dbReference type="Proteomes" id="UP000291226">
    <property type="component" value="Unassembled WGS sequence"/>
</dbReference>
<reference evidence="23" key="4">
    <citation type="submission" date="2019-04" db="EMBL/GenBank/DDBJ databases">
        <authorList>
            <person name="Kok C.R."/>
            <person name="Hutkins R."/>
        </authorList>
    </citation>
    <scope>NUCLEOTIDE SEQUENCE</scope>
    <source>
        <strain evidence="23">CR15</strain>
    </source>
</reference>
<evidence type="ECO:0000313" key="4">
    <source>
        <dbReference type="EMBL" id="TCD72915.1"/>
    </source>
</evidence>
<evidence type="ECO:0000313" key="21">
    <source>
        <dbReference type="EMBL" id="TCF80482.1"/>
    </source>
</evidence>
<proteinExistence type="predicted"/>
<evidence type="ECO:0000313" key="34">
    <source>
        <dbReference type="Proteomes" id="UP000292729"/>
    </source>
</evidence>
<evidence type="ECO:0000313" key="18">
    <source>
        <dbReference type="EMBL" id="TCF62423.1"/>
    </source>
</evidence>
<feature type="region of interest" description="Disordered" evidence="1">
    <location>
        <begin position="1"/>
        <end position="50"/>
    </location>
</feature>
<evidence type="ECO:0000313" key="22">
    <source>
        <dbReference type="EMBL" id="TCF94166.1"/>
    </source>
</evidence>
<dbReference type="GeneID" id="69578928"/>
<dbReference type="EMBL" id="BNHC01000005">
    <property type="protein sequence ID" value="GHM72735.1"/>
    <property type="molecule type" value="Genomic_DNA"/>
</dbReference>
<dbReference type="Proteomes" id="UP000315512">
    <property type="component" value="Unassembled WGS sequence"/>
</dbReference>
<evidence type="ECO:0000313" key="35">
    <source>
        <dbReference type="Proteomes" id="UP000292751"/>
    </source>
</evidence>
<evidence type="ECO:0000313" key="14">
    <source>
        <dbReference type="EMBL" id="TCF30340.1"/>
    </source>
</evidence>
<evidence type="ECO:0000313" key="11">
    <source>
        <dbReference type="EMBL" id="TCE83747.1"/>
    </source>
</evidence>
<dbReference type="Proteomes" id="UP000292260">
    <property type="component" value="Unassembled WGS sequence"/>
</dbReference>
<evidence type="ECO:0000313" key="23">
    <source>
        <dbReference type="EMBL" id="TPH36945.1"/>
    </source>
</evidence>
<evidence type="ECO:0000313" key="10">
    <source>
        <dbReference type="EMBL" id="TCE42880.1"/>
    </source>
</evidence>
<dbReference type="EMBL" id="SHQV01000022">
    <property type="protein sequence ID" value="TCE42880.1"/>
    <property type="molecule type" value="Genomic_DNA"/>
</dbReference>
<dbReference type="Proteomes" id="UP000291501">
    <property type="component" value="Unassembled WGS sequence"/>
</dbReference>
<dbReference type="EMBL" id="SHTF01000025">
    <property type="protein sequence ID" value="TCF62423.1"/>
    <property type="molecule type" value="Genomic_DNA"/>
</dbReference>
<evidence type="ECO:0000313" key="9">
    <source>
        <dbReference type="EMBL" id="TCE39164.1"/>
    </source>
</evidence>
<evidence type="ECO:0000313" key="24">
    <source>
        <dbReference type="EMBL" id="WDY40081.1"/>
    </source>
</evidence>
<evidence type="ECO:0000313" key="7">
    <source>
        <dbReference type="EMBL" id="TCD84774.1"/>
    </source>
</evidence>
<evidence type="ECO:0000313" key="32">
    <source>
        <dbReference type="Proteomes" id="UP000292478"/>
    </source>
</evidence>
<dbReference type="EMBL" id="SHTH01000020">
    <property type="protein sequence ID" value="TCF68048.1"/>
    <property type="molecule type" value="Genomic_DNA"/>
</dbReference>
<feature type="compositionally biased region" description="Basic residues" evidence="1">
    <location>
        <begin position="9"/>
        <end position="18"/>
    </location>
</feature>
<dbReference type="Proteomes" id="UP000292751">
    <property type="component" value="Unassembled WGS sequence"/>
</dbReference>
<dbReference type="Proteomes" id="UP000291814">
    <property type="component" value="Unassembled WGS sequence"/>
</dbReference>
<dbReference type="Proteomes" id="UP000292729">
    <property type="component" value="Unassembled WGS sequence"/>
</dbReference>
<dbReference type="Proteomes" id="UP000663812">
    <property type="component" value="Unassembled WGS sequence"/>
</dbReference>
<dbReference type="EMBL" id="SHSD01000040">
    <property type="protein sequence ID" value="TCF08036.1"/>
    <property type="molecule type" value="Genomic_DNA"/>
</dbReference>
<dbReference type="EMBL" id="CP062943">
    <property type="protein sequence ID" value="QOL55460.1"/>
    <property type="molecule type" value="Genomic_DNA"/>
</dbReference>
<dbReference type="Proteomes" id="UP000291881">
    <property type="component" value="Unassembled WGS sequence"/>
</dbReference>
<evidence type="ECO:0000313" key="38">
    <source>
        <dbReference type="Proteomes" id="UP000293137"/>
    </source>
</evidence>
<dbReference type="EMBL" id="SHRX01000032">
    <property type="protein sequence ID" value="TCE96058.1"/>
    <property type="molecule type" value="Genomic_DNA"/>
</dbReference>
<evidence type="ECO:0000313" key="30">
    <source>
        <dbReference type="Proteomes" id="UP000292241"/>
    </source>
</evidence>
<dbReference type="Proteomes" id="UP000293137">
    <property type="component" value="Unassembled WGS sequence"/>
</dbReference>
<dbReference type="EMBL" id="SHPS01000034">
    <property type="protein sequence ID" value="TCD84774.1"/>
    <property type="molecule type" value="Genomic_DNA"/>
</dbReference>
<dbReference type="Proteomes" id="UP000292241">
    <property type="component" value="Unassembled WGS sequence"/>
</dbReference>
<reference evidence="24 45" key="7">
    <citation type="submission" date="2023-02" db="EMBL/GenBank/DDBJ databases">
        <authorList>
            <person name="Pan L."/>
        </authorList>
    </citation>
    <scope>NUCLEOTIDE SEQUENCE [LARGE SCALE GENOMIC DNA]</scope>
    <source>
        <strain evidence="24 45">F2</strain>
    </source>
</reference>
<dbReference type="OMA" id="ELPPHWG"/>
<dbReference type="EMBL" id="SHQU01000041">
    <property type="protein sequence ID" value="TCE39164.1"/>
    <property type="molecule type" value="Genomic_DNA"/>
</dbReference>
<evidence type="ECO:0000313" key="20">
    <source>
        <dbReference type="EMBL" id="TCF68662.1"/>
    </source>
</evidence>
<evidence type="ECO:0000313" key="26">
    <source>
        <dbReference type="Proteomes" id="UP000291501"/>
    </source>
</evidence>
<dbReference type="EMBL" id="SHSP01000019">
    <property type="protein sequence ID" value="TCF30340.1"/>
    <property type="molecule type" value="Genomic_DNA"/>
</dbReference>
<evidence type="ECO:0000313" key="8">
    <source>
        <dbReference type="EMBL" id="TCD95723.1"/>
    </source>
</evidence>
<evidence type="ECO:0000313" key="33">
    <source>
        <dbReference type="Proteomes" id="UP000292692"/>
    </source>
</evidence>
<reference evidence="23" key="2">
    <citation type="journal article" date="2019" name="Appl. Environ. Microbiol.">
        <title>An in vitro enrichment strategy for formulating synergistic synbiotics.</title>
        <authorList>
            <person name="Kok C.R."/>
            <person name="Quintero D.F.G."/>
            <person name="Niyirora C."/>
            <person name="Rose D."/>
            <person name="Li A."/>
            <person name="Hutkins R."/>
        </authorList>
    </citation>
    <scope>NUCLEOTIDE SEQUENCE</scope>
    <source>
        <strain evidence="23">CR15</strain>
    </source>
</reference>
<dbReference type="Proteomes" id="UP000292692">
    <property type="component" value="Unassembled WGS sequence"/>
</dbReference>
<evidence type="ECO:0000313" key="42">
    <source>
        <dbReference type="Proteomes" id="UP000293701"/>
    </source>
</evidence>
<protein>
    <submittedName>
        <fullName evidence="21">Uncharacterized protein</fullName>
    </submittedName>
</protein>
<reference evidence="3 44" key="5">
    <citation type="submission" date="2020-10" db="EMBL/GenBank/DDBJ databases">
        <title>Genome sequencing of Bifidobacterium longum subsp. longum KCTC 5915.</title>
        <authorList>
            <person name="Kim J."/>
        </authorList>
    </citation>
    <scope>NUCLEOTIDE SEQUENCE [LARGE SCALE GENOMIC DNA]</scope>
    <source>
        <strain evidence="3 44">KCTC 5915</strain>
    </source>
</reference>
<evidence type="ECO:0000313" key="31">
    <source>
        <dbReference type="Proteomes" id="UP000292260"/>
    </source>
</evidence>
<dbReference type="Proteomes" id="UP000293319">
    <property type="component" value="Unassembled WGS sequence"/>
</dbReference>
<dbReference type="EMBL" id="SHST01000029">
    <property type="protein sequence ID" value="TCF38021.1"/>
    <property type="molecule type" value="Genomic_DNA"/>
</dbReference>
<reference evidence="21" key="3">
    <citation type="submission" date="2019-02" db="EMBL/GenBank/DDBJ databases">
        <authorList>
            <person name="Odamaki T."/>
        </authorList>
    </citation>
    <scope>NUCLEOTIDE SEQUENCE</scope>
    <source>
        <strain evidence="4">MCC10002</strain>
        <strain evidence="5">MCC10004</strain>
        <strain evidence="6">MCC10008</strain>
        <strain evidence="7">MCC10009</strain>
        <strain evidence="8">MCC10015</strain>
        <strain evidence="9">MCC10043</strain>
        <strain evidence="10">MCC10044</strain>
        <strain evidence="11">MCC10070</strain>
        <strain evidence="12">MCC10076</strain>
        <strain evidence="13">MCC10083</strain>
        <strain evidence="14">MCC10096</strain>
        <strain evidence="15">MCC10100</strain>
        <strain evidence="16">MCC10102</strain>
        <strain evidence="17">MCC10113</strain>
        <strain evidence="18">MCC10116</strain>
        <strain evidence="19">MCC10118</strain>
        <strain evidence="20">MCC10119</strain>
        <strain evidence="22">MCC10120</strain>
        <strain evidence="21">MCC10126</strain>
    </source>
</reference>
<name>A0A087AV66_BIFLL</name>
<dbReference type="EMBL" id="SHPR01000040">
    <property type="protein sequence ID" value="TCD82657.1"/>
    <property type="molecule type" value="Genomic_DNA"/>
</dbReference>
<evidence type="ECO:0000313" key="27">
    <source>
        <dbReference type="Proteomes" id="UP000291713"/>
    </source>
</evidence>
<evidence type="ECO:0000313" key="13">
    <source>
        <dbReference type="EMBL" id="TCF08036.1"/>
    </source>
</evidence>
<evidence type="ECO:0000313" key="17">
    <source>
        <dbReference type="EMBL" id="TCF56740.1"/>
    </source>
</evidence>
<evidence type="ECO:0000313" key="5">
    <source>
        <dbReference type="EMBL" id="TCD76968.1"/>
    </source>
</evidence>
<organism evidence="21 26">
    <name type="scientific">Bifidobacterium longum subsp. longum</name>
    <dbReference type="NCBI Taxonomy" id="1679"/>
    <lineage>
        <taxon>Bacteria</taxon>
        <taxon>Bacillati</taxon>
        <taxon>Actinomycetota</taxon>
        <taxon>Actinomycetes</taxon>
        <taxon>Bifidobacteriales</taxon>
        <taxon>Bifidobacteriaceae</taxon>
        <taxon>Bifidobacterium</taxon>
    </lineage>
</organism>
<dbReference type="Proteomes" id="UP000593918">
    <property type="component" value="Chromosome"/>
</dbReference>
<evidence type="ECO:0000313" key="15">
    <source>
        <dbReference type="EMBL" id="TCF38021.1"/>
    </source>
</evidence>
<dbReference type="Proteomes" id="UP000292478">
    <property type="component" value="Unassembled WGS sequence"/>
</dbReference>
<dbReference type="Proteomes" id="UP000291713">
    <property type="component" value="Unassembled WGS sequence"/>
</dbReference>
<dbReference type="Proteomes" id="UP000292787">
    <property type="component" value="Unassembled WGS sequence"/>
</dbReference>
<evidence type="ECO:0000313" key="2">
    <source>
        <dbReference type="EMBL" id="GHM72735.1"/>
    </source>
</evidence>
<dbReference type="EMBL" id="SZNG01000003">
    <property type="protein sequence ID" value="TPH36945.1"/>
    <property type="molecule type" value="Genomic_DNA"/>
</dbReference>
<evidence type="ECO:0000313" key="6">
    <source>
        <dbReference type="EMBL" id="TCD82657.1"/>
    </source>
</evidence>
<dbReference type="EMBL" id="SHPX01000044">
    <property type="protein sequence ID" value="TCD95723.1"/>
    <property type="molecule type" value="Genomic_DNA"/>
</dbReference>
<reference evidence="25 26" key="1">
    <citation type="journal article" date="2018" name="Sci. Rep.">
        <title>Genomic diversity and distribution of Bifidobacterium longum subsp. longum across the human lifespan.</title>
        <authorList>
            <person name="Odamaki T."/>
            <person name="Bottacini F."/>
            <person name="Kato K."/>
            <person name="Mitsuyama E."/>
            <person name="Yoshida K."/>
            <person name="Horigome A."/>
            <person name="Xiao J.Z."/>
            <person name="van Sinderen D."/>
        </authorList>
    </citation>
    <scope>NUCLEOTIDE SEQUENCE [LARGE SCALE GENOMIC DNA]</scope>
    <source>
        <strain evidence="4 42">MCC10002</strain>
        <strain evidence="5 41">MCC10004</strain>
        <strain evidence="6 30">MCC10008</strain>
        <strain evidence="7 29">MCC10009</strain>
        <strain evidence="8 40">MCC10015</strain>
        <strain evidence="9 31">MCC10043</strain>
        <strain evidence="10 39">MCC10044</strain>
        <strain evidence="11 28">MCC10070</strain>
        <strain evidence="12 35">MCC10076</strain>
        <strain evidence="13 25">MCC10083</strain>
        <strain evidence="14 37">MCC10096</strain>
        <strain evidence="15 43">MCC10100</strain>
        <strain evidence="16 33">MCC10102</strain>
        <strain evidence="17 32">MCC10113</strain>
        <strain evidence="18 36">MCC10116</strain>
        <strain evidence="19 38">MCC10118</strain>
        <strain evidence="20 34">MCC10119</strain>
        <strain evidence="22 27">MCC10120</strain>
        <strain evidence="21 26">MCC10126</strain>
    </source>
</reference>
<dbReference type="EMBL" id="CP118598">
    <property type="protein sequence ID" value="WDY40081.1"/>
    <property type="molecule type" value="Genomic_DNA"/>
</dbReference>
<evidence type="ECO:0000313" key="36">
    <source>
        <dbReference type="Proteomes" id="UP000292787"/>
    </source>
</evidence>
<dbReference type="Proteomes" id="UP001221506">
    <property type="component" value="Chromosome"/>
</dbReference>
<evidence type="ECO:0000313" key="3">
    <source>
        <dbReference type="EMBL" id="QOL55460.1"/>
    </source>
</evidence>
<dbReference type="Proteomes" id="UP000293475">
    <property type="component" value="Unassembled WGS sequence"/>
</dbReference>
<dbReference type="EMBL" id="SHTI01000029">
    <property type="protein sequence ID" value="TCF68662.1"/>
    <property type="molecule type" value="Genomic_DNA"/>
</dbReference>
<dbReference type="Proteomes" id="UP000293701">
    <property type="component" value="Unassembled WGS sequence"/>
</dbReference>
<dbReference type="EMBL" id="SHSV01000030">
    <property type="protein sequence ID" value="TCF43522.1"/>
    <property type="molecule type" value="Genomic_DNA"/>
</dbReference>
<evidence type="ECO:0000313" key="44">
    <source>
        <dbReference type="Proteomes" id="UP000593918"/>
    </source>
</evidence>
<evidence type="ECO:0000313" key="43">
    <source>
        <dbReference type="Proteomes" id="UP000294241"/>
    </source>
</evidence>
<dbReference type="EMBL" id="SHPO01000024">
    <property type="protein sequence ID" value="TCD76968.1"/>
    <property type="molecule type" value="Genomic_DNA"/>
</dbReference>
<evidence type="ECO:0000313" key="25">
    <source>
        <dbReference type="Proteomes" id="UP000291226"/>
    </source>
</evidence>
<dbReference type="EMBL" id="SHRR01000032">
    <property type="protein sequence ID" value="TCE83747.1"/>
    <property type="molecule type" value="Genomic_DNA"/>
</dbReference>
<dbReference type="EMBL" id="SHPM01000033">
    <property type="protein sequence ID" value="TCD72915.1"/>
    <property type="molecule type" value="Genomic_DNA"/>
</dbReference>
<evidence type="ECO:0000313" key="12">
    <source>
        <dbReference type="EMBL" id="TCE96058.1"/>
    </source>
</evidence>
<dbReference type="Proteomes" id="UP000292932">
    <property type="component" value="Unassembled WGS sequence"/>
</dbReference>
<sequence>MAEYSATRRTPRKHKRVVMKGTEQFDADGVKLEPGDMQTDQQRQSDDDKRILGELPPHWAVFNERE</sequence>